<name>A0ABN4Y0G8_9PSED</name>
<gene>
    <name evidence="1" type="ORF">B2J77_20320</name>
</gene>
<dbReference type="Proteomes" id="UP000191010">
    <property type="component" value="Chromosome"/>
</dbReference>
<dbReference type="RefSeq" id="WP_078479298.1">
    <property type="nucleotide sequence ID" value="NZ_CP019952.1"/>
</dbReference>
<evidence type="ECO:0000313" key="2">
    <source>
        <dbReference type="Proteomes" id="UP000191010"/>
    </source>
</evidence>
<proteinExistence type="predicted"/>
<evidence type="ECO:0000313" key="1">
    <source>
        <dbReference type="EMBL" id="AQW70405.1"/>
    </source>
</evidence>
<sequence>MQAVISFTQIVEQIASDAFAAAIATKNGLNASRDLYHLQMAIREHGEEAVVLETARVLQARYRCSFAEASVDAGNRVRAALELVSGVDTFQTVRNNLNRP</sequence>
<reference evidence="1 2" key="1">
    <citation type="submission" date="2017-02" db="EMBL/GenBank/DDBJ databases">
        <authorList>
            <person name="Guo L."/>
        </authorList>
    </citation>
    <scope>NUCLEOTIDE SEQUENCE [LARGE SCALE GENOMIC DNA]</scope>
    <source>
        <strain evidence="1 2">PRS09-11288</strain>
    </source>
</reference>
<keyword evidence="2" id="KW-1185">Reference proteome</keyword>
<accession>A0ABN4Y0G8</accession>
<organism evidence="1 2">
    <name type="scientific">Pseudomonas parafulva</name>
    <dbReference type="NCBI Taxonomy" id="157782"/>
    <lineage>
        <taxon>Bacteria</taxon>
        <taxon>Pseudomonadati</taxon>
        <taxon>Pseudomonadota</taxon>
        <taxon>Gammaproteobacteria</taxon>
        <taxon>Pseudomonadales</taxon>
        <taxon>Pseudomonadaceae</taxon>
        <taxon>Pseudomonas</taxon>
    </lineage>
</organism>
<dbReference type="EMBL" id="CP019952">
    <property type="protein sequence ID" value="AQW70405.1"/>
    <property type="molecule type" value="Genomic_DNA"/>
</dbReference>
<protein>
    <recommendedName>
        <fullName evidence="3">Prophage PssSM-01</fullName>
    </recommendedName>
</protein>
<evidence type="ECO:0008006" key="3">
    <source>
        <dbReference type="Google" id="ProtNLM"/>
    </source>
</evidence>